<dbReference type="SMART" id="SM00458">
    <property type="entry name" value="RICIN"/>
    <property type="match status" value="1"/>
</dbReference>
<dbReference type="RefSeq" id="WP_230731306.1">
    <property type="nucleotide sequence ID" value="NZ_JAJNDB010000001.1"/>
</dbReference>
<comment type="caution">
    <text evidence="3">The sequence shown here is derived from an EMBL/GenBank/DDBJ whole genome shotgun (WGS) entry which is preliminary data.</text>
</comment>
<dbReference type="GO" id="GO:0016829">
    <property type="term" value="F:lyase activity"/>
    <property type="evidence" value="ECO:0007669"/>
    <property type="project" value="UniProtKB-KW"/>
</dbReference>
<evidence type="ECO:0000256" key="1">
    <source>
        <dbReference type="SAM" id="MobiDB-lite"/>
    </source>
</evidence>
<feature type="domain" description="Ricin B lectin" evidence="2">
    <location>
        <begin position="43"/>
        <end position="173"/>
    </location>
</feature>
<sequence length="465" mass="48243">MTGRTDDVGRGDHGRRAAVAVALGVIALVVAALVTGVGPGRADAAVVTGRIANTAGGCLENANNAATANNPQQLNNCGTGAGQQWSRYADGTLRVQGLCADLAGGSTAANTRVLLAACSTTSTSQRWTLYAAGYVQNQKSGTCMAPVNNQIYAKVAVVVATCANVNAQKWTLPAASTTTTPAPTTTPKPTTVPPTTTPKPTTVAPTTTPKPTTTAPPTTTPKPTTTVPPTTTTSPMPTQTAQTWTSDFTGSGFGKFDDTPWNNVGASAPVIVSSPVTAGAKSAQFTMPAGGTRTEVVPTTAEFTEGQERWFRFSFYLPPSFPTQVTSWQVITQWKNDGDGSPPLEVTVGNGNLKLEGGYGYPGTPKTFSQVIGPAATGKRTDLIVHVVFSRDPSRGTVDVWRDGTQAISGYKPAGGTLYPTSAASTDTLISYWKMGIYRDSAITQPAQYTIESAKVGNTQAQVAN</sequence>
<dbReference type="InterPro" id="IPR025975">
    <property type="entry name" value="Polysacc_lyase"/>
</dbReference>
<feature type="region of interest" description="Disordered" evidence="1">
    <location>
        <begin position="175"/>
        <end position="251"/>
    </location>
</feature>
<accession>A0ABS8P4Z9</accession>
<evidence type="ECO:0000313" key="3">
    <source>
        <dbReference type="EMBL" id="MCD2193330.1"/>
    </source>
</evidence>
<dbReference type="SUPFAM" id="SSF50370">
    <property type="entry name" value="Ricin B-like lectins"/>
    <property type="match status" value="1"/>
</dbReference>
<keyword evidence="4" id="KW-1185">Reference proteome</keyword>
<dbReference type="Proteomes" id="UP001199469">
    <property type="component" value="Unassembled WGS sequence"/>
</dbReference>
<dbReference type="Pfam" id="PF00652">
    <property type="entry name" value="Ricin_B_lectin"/>
    <property type="match status" value="1"/>
</dbReference>
<keyword evidence="3" id="KW-0456">Lyase</keyword>
<protein>
    <submittedName>
        <fullName evidence="3">Heparin lyase I family protein</fullName>
    </submittedName>
</protein>
<reference evidence="3 4" key="1">
    <citation type="submission" date="2021-11" db="EMBL/GenBank/DDBJ databases">
        <title>Draft genome sequence of Actinomycetospora sp. SF1 isolated from the rhizosphere soil.</title>
        <authorList>
            <person name="Duangmal K."/>
            <person name="Chantavorakit T."/>
        </authorList>
    </citation>
    <scope>NUCLEOTIDE SEQUENCE [LARGE SCALE GENOMIC DNA]</scope>
    <source>
        <strain evidence="3 4">TBRC 5722</strain>
    </source>
</reference>
<name>A0ABS8P4Z9_9PSEU</name>
<dbReference type="InterPro" id="IPR000772">
    <property type="entry name" value="Ricin_B_lectin"/>
</dbReference>
<feature type="compositionally biased region" description="Pro residues" evidence="1">
    <location>
        <begin position="184"/>
        <end position="197"/>
    </location>
</feature>
<dbReference type="EMBL" id="JAJNDB010000001">
    <property type="protein sequence ID" value="MCD2193330.1"/>
    <property type="molecule type" value="Genomic_DNA"/>
</dbReference>
<dbReference type="Gene3D" id="2.80.10.50">
    <property type="match status" value="1"/>
</dbReference>
<proteinExistence type="predicted"/>
<dbReference type="PROSITE" id="PS50231">
    <property type="entry name" value="RICIN_B_LECTIN"/>
    <property type="match status" value="1"/>
</dbReference>
<evidence type="ECO:0000259" key="2">
    <source>
        <dbReference type="SMART" id="SM00458"/>
    </source>
</evidence>
<evidence type="ECO:0000313" key="4">
    <source>
        <dbReference type="Proteomes" id="UP001199469"/>
    </source>
</evidence>
<dbReference type="InterPro" id="IPR035992">
    <property type="entry name" value="Ricin_B-like_lectins"/>
</dbReference>
<gene>
    <name evidence="3" type="ORF">LQ327_08010</name>
</gene>
<dbReference type="Pfam" id="PF14099">
    <property type="entry name" value="Polysacc_lyase"/>
    <property type="match status" value="1"/>
</dbReference>
<feature type="compositionally biased region" description="Low complexity" evidence="1">
    <location>
        <begin position="198"/>
        <end position="243"/>
    </location>
</feature>
<dbReference type="Gene3D" id="2.60.120.200">
    <property type="match status" value="1"/>
</dbReference>
<organism evidence="3 4">
    <name type="scientific">Actinomycetospora endophytica</name>
    <dbReference type="NCBI Taxonomy" id="2291215"/>
    <lineage>
        <taxon>Bacteria</taxon>
        <taxon>Bacillati</taxon>
        <taxon>Actinomycetota</taxon>
        <taxon>Actinomycetes</taxon>
        <taxon>Pseudonocardiales</taxon>
        <taxon>Pseudonocardiaceae</taxon>
        <taxon>Actinomycetospora</taxon>
    </lineage>
</organism>